<dbReference type="Gene3D" id="2.120.10.30">
    <property type="entry name" value="TolB, C-terminal domain"/>
    <property type="match status" value="1"/>
</dbReference>
<comment type="caution">
    <text evidence="2">The sequence shown here is derived from an EMBL/GenBank/DDBJ whole genome shotgun (WGS) entry which is preliminary data.</text>
</comment>
<name>A0AAE8N741_9PEZI</name>
<gene>
    <name evidence="2" type="ORF">DNG_09203</name>
</gene>
<dbReference type="InterPro" id="IPR013658">
    <property type="entry name" value="SGL"/>
</dbReference>
<dbReference type="SUPFAM" id="SSF63829">
    <property type="entry name" value="Calcium-dependent phosphotriesterase"/>
    <property type="match status" value="1"/>
</dbReference>
<feature type="domain" description="SMP-30/Gluconolactonase/LRE-like region" evidence="1">
    <location>
        <begin position="190"/>
        <end position="395"/>
    </location>
</feature>
<evidence type="ECO:0000313" key="3">
    <source>
        <dbReference type="Proteomes" id="UP001187682"/>
    </source>
</evidence>
<proteinExistence type="predicted"/>
<evidence type="ECO:0000313" key="2">
    <source>
        <dbReference type="EMBL" id="SPO06513.1"/>
    </source>
</evidence>
<dbReference type="PANTHER" id="PTHR47064">
    <property type="entry name" value="PUTATIVE (AFU_ORTHOLOGUE AFUA_1G08990)-RELATED"/>
    <property type="match status" value="1"/>
</dbReference>
<sequence length="424" mass="45242">MLLPSSGAWADTCKADNSSSEMLLPLFFASLASMAYTQAVGSQVLPIDQRSFNVLDNVLPPSLSNGTSIFLPPGITEEEALSKPFHVYDDAFYDIIGDNPTLTLIASEATDPLFHEAVVWYPPTDEVFFVQNAGAKAAGTGLEKSNVILKISLAQADAVSSMRNATGLVDVLPVDADPPVINSNGATNYRGQLIFAGEGQGAAIAPALYVMNPEKPYNTTVLLNNFFGRQFNSLNDVSINPRNGNIYFTDVTYGYLQDFRPPPALPNQVYQFNPSTGAVTVVADGFEHPNGLTFSPDGSIAYVADTGAAYVFYGYNGTSPTTIYHFTVDEDGTWSNRKTFAYATPGVPDGIHCDIDGNVYAGVGDGVSVWNPSGTLLGKIFVGATAANFNFAGRGRMVICAETKLYYATLKTEGAVVASEMPDV</sequence>
<reference evidence="2" key="1">
    <citation type="submission" date="2018-03" db="EMBL/GenBank/DDBJ databases">
        <authorList>
            <person name="Guldener U."/>
        </authorList>
    </citation>
    <scope>NUCLEOTIDE SEQUENCE</scope>
</reference>
<dbReference type="EMBL" id="ONZQ02000016">
    <property type="protein sequence ID" value="SPO06513.1"/>
    <property type="molecule type" value="Genomic_DNA"/>
</dbReference>
<protein>
    <submittedName>
        <fullName evidence="2">Probable lactonohydrolase</fullName>
    </submittedName>
</protein>
<dbReference type="AlphaFoldDB" id="A0AAE8N741"/>
<keyword evidence="3" id="KW-1185">Reference proteome</keyword>
<dbReference type="PANTHER" id="PTHR47064:SF2">
    <property type="entry name" value="SMP-30_GLUCONOLACTONASE_LRE-LIKE REGION DOMAIN-CONTAINING PROTEIN-RELATED"/>
    <property type="match status" value="1"/>
</dbReference>
<dbReference type="InterPro" id="IPR011042">
    <property type="entry name" value="6-blade_b-propeller_TolB-like"/>
</dbReference>
<dbReference type="Pfam" id="PF08450">
    <property type="entry name" value="SGL"/>
    <property type="match status" value="1"/>
</dbReference>
<evidence type="ECO:0000259" key="1">
    <source>
        <dbReference type="Pfam" id="PF08450"/>
    </source>
</evidence>
<dbReference type="Proteomes" id="UP001187682">
    <property type="component" value="Unassembled WGS sequence"/>
</dbReference>
<organism evidence="2 3">
    <name type="scientific">Cephalotrichum gorgonifer</name>
    <dbReference type="NCBI Taxonomy" id="2041049"/>
    <lineage>
        <taxon>Eukaryota</taxon>
        <taxon>Fungi</taxon>
        <taxon>Dikarya</taxon>
        <taxon>Ascomycota</taxon>
        <taxon>Pezizomycotina</taxon>
        <taxon>Sordariomycetes</taxon>
        <taxon>Hypocreomycetidae</taxon>
        <taxon>Microascales</taxon>
        <taxon>Microascaceae</taxon>
        <taxon>Cephalotrichum</taxon>
    </lineage>
</organism>
<accession>A0AAE8N741</accession>
<dbReference type="InterPro" id="IPR052988">
    <property type="entry name" value="Oryzine_lactonohydrolase"/>
</dbReference>